<dbReference type="PANTHER" id="PTHR30121:SF6">
    <property type="entry name" value="SLR6007 PROTEIN"/>
    <property type="match status" value="1"/>
</dbReference>
<dbReference type="SUPFAM" id="SSF52540">
    <property type="entry name" value="P-loop containing nucleoside triphosphate hydrolases"/>
    <property type="match status" value="1"/>
</dbReference>
<dbReference type="RefSeq" id="WP_170830956.1">
    <property type="nucleotide sequence ID" value="NZ_FNLC01000001.1"/>
</dbReference>
<dbReference type="InterPro" id="IPR027417">
    <property type="entry name" value="P-loop_NTPase"/>
</dbReference>
<dbReference type="Gene3D" id="3.40.50.300">
    <property type="entry name" value="P-loop containing nucleotide triphosphate hydrolases"/>
    <property type="match status" value="1"/>
</dbReference>
<dbReference type="PANTHER" id="PTHR30121">
    <property type="entry name" value="UNCHARACTERIZED PROTEIN YJGR-RELATED"/>
    <property type="match status" value="1"/>
</dbReference>
<name>A0A1H1AM17_NATTX</name>
<dbReference type="InterPro" id="IPR051162">
    <property type="entry name" value="T4SS_component"/>
</dbReference>
<accession>A0A1H1AM17</accession>
<reference evidence="2" key="1">
    <citation type="submission" date="2016-10" db="EMBL/GenBank/DDBJ databases">
        <authorList>
            <person name="Varghese N."/>
            <person name="Submissions S."/>
        </authorList>
    </citation>
    <scope>NUCLEOTIDE SEQUENCE [LARGE SCALE GENOMIC DNA]</scope>
    <source>
        <strain evidence="2">DSM 24767</strain>
    </source>
</reference>
<dbReference type="Proteomes" id="UP000198848">
    <property type="component" value="Unassembled WGS sequence"/>
</dbReference>
<dbReference type="OrthoDB" id="270521at2157"/>
<dbReference type="AlphaFoldDB" id="A0A1H1AM17"/>
<keyword evidence="2" id="KW-1185">Reference proteome</keyword>
<evidence type="ECO:0000313" key="1">
    <source>
        <dbReference type="EMBL" id="SDQ40692.1"/>
    </source>
</evidence>
<dbReference type="STRING" id="1095778.SAMN04489842_0739"/>
<organism evidence="1 2">
    <name type="scientific">Natronobacterium texcoconense</name>
    <dbReference type="NCBI Taxonomy" id="1095778"/>
    <lineage>
        <taxon>Archaea</taxon>
        <taxon>Methanobacteriati</taxon>
        <taxon>Methanobacteriota</taxon>
        <taxon>Stenosarchaea group</taxon>
        <taxon>Halobacteria</taxon>
        <taxon>Halobacteriales</taxon>
        <taxon>Natrialbaceae</taxon>
        <taxon>Natronobacterium</taxon>
    </lineage>
</organism>
<protein>
    <submittedName>
        <fullName evidence="1">AAA-like domain-containing protein</fullName>
    </submittedName>
</protein>
<dbReference type="EMBL" id="FNLC01000001">
    <property type="protein sequence ID" value="SDQ40692.1"/>
    <property type="molecule type" value="Genomic_DNA"/>
</dbReference>
<evidence type="ECO:0000313" key="2">
    <source>
        <dbReference type="Proteomes" id="UP000198848"/>
    </source>
</evidence>
<proteinExistence type="predicted"/>
<gene>
    <name evidence="1" type="ORF">SAMN04489842_0739</name>
</gene>
<sequence length="611" mass="69817">MNDKVAVIDRDALLSVLKVSPVNLDMATETDQNALHQFFRELLDKVPYPIYLYSRQSPTDLGPYIERITGGEGHEKLRSEYVDHLRSLSQSDLVETRHFIAVRTTDQYESPGKELYRRIREIRSTLQGFDLEVEQVTGRDLFEFLKQEFNPSPVSTREFCTTSDSGFNTYRKLLYVDEYPRRIGFGWPRHVQRVDGLVDIAQVFEPVSIDTAVDKLRRQSRKLDAEITAFQQHGHRGTNHLERSLSDVEWFLDLLADQECLPVRHGCYITVHGTDRGQVEATSSRVESQLRALGIEYQEPMYRNDHAYYTDSVFYRDRLDEKLLMPTVSAATGFPFSSQPLENDTGVLYGVDVESNSPVVVDRFSWSSHSMAVTGTLGAGKSYLAQLELLRSVLAYPGLRIVVVDPKKEFRPTVEAIGGESRLLRGGKEYSFDREVLNFEPSERGGVKDPALVELVKQIYSSVSKDREKTIVLVDEAHNLLKDETGRRILNKFVLEARDINTAVHLVSQNASHFTEYSDGREILDHTPGKLFFRHDNIEDSMIDYFGLSDQEIWLLERLKSGEEADHGEALLKVAGKVDARIRISSTPREHRIIETEPETHQQEEVVTWVS</sequence>
<dbReference type="Pfam" id="PF12846">
    <property type="entry name" value="AAA_10"/>
    <property type="match status" value="1"/>
</dbReference>